<evidence type="ECO:0000313" key="2">
    <source>
        <dbReference type="Proteomes" id="UP000295146"/>
    </source>
</evidence>
<dbReference type="InterPro" id="IPR027417">
    <property type="entry name" value="P-loop_NTPase"/>
</dbReference>
<sequence>MPRALLLTGGSGVGKTTTAQAIGGVLTGAGHTTGVLDLDAVAQFGGPRRRTPDSGLRFSDHLRIDNLAAVWRTYRAAGAEFLIASGPVFSAQLRDAYTAALPDCAVQVVRIVTAPELIDARTRTTRGPEWDLATALAFAETHQPIEDFVVRNDGEVADTAAEILRLVGWPGG</sequence>
<protein>
    <submittedName>
        <fullName evidence="1">Uncharacterized protein</fullName>
    </submittedName>
</protein>
<dbReference type="EMBL" id="SODP01000003">
    <property type="protein sequence ID" value="TDW66394.1"/>
    <property type="molecule type" value="Genomic_DNA"/>
</dbReference>
<dbReference type="OrthoDB" id="7889077at2"/>
<evidence type="ECO:0000313" key="1">
    <source>
        <dbReference type="EMBL" id="TDW66394.1"/>
    </source>
</evidence>
<keyword evidence="2" id="KW-1185">Reference proteome</keyword>
<dbReference type="SUPFAM" id="SSF52540">
    <property type="entry name" value="P-loop containing nucleoside triphosphate hydrolases"/>
    <property type="match status" value="1"/>
</dbReference>
<dbReference type="AlphaFoldDB" id="A0A4R8BX20"/>
<dbReference type="RefSeq" id="WP_134108295.1">
    <property type="nucleotide sequence ID" value="NZ_SODP01000003.1"/>
</dbReference>
<dbReference type="Gene3D" id="3.40.50.300">
    <property type="entry name" value="P-loop containing nucleotide triphosphate hydrolases"/>
    <property type="match status" value="1"/>
</dbReference>
<dbReference type="Proteomes" id="UP000295146">
    <property type="component" value="Unassembled WGS sequence"/>
</dbReference>
<comment type="caution">
    <text evidence="1">The sequence shown here is derived from an EMBL/GenBank/DDBJ whole genome shotgun (WGS) entry which is preliminary data.</text>
</comment>
<name>A0A4R8BX20_9ACTN</name>
<accession>A0A4R8BX20</accession>
<proteinExistence type="predicted"/>
<reference evidence="1 2" key="1">
    <citation type="submission" date="2019-03" db="EMBL/GenBank/DDBJ databases">
        <title>Genomic Encyclopedia of Type Strains, Phase III (KMG-III): the genomes of soil and plant-associated and newly described type strains.</title>
        <authorList>
            <person name="Whitman W."/>
        </authorList>
    </citation>
    <scope>NUCLEOTIDE SEQUENCE [LARGE SCALE GENOMIC DNA]</scope>
    <source>
        <strain evidence="1 2">VKM Ac-2573</strain>
    </source>
</reference>
<gene>
    <name evidence="1" type="ORF">EV653_6422</name>
</gene>
<organism evidence="1 2">
    <name type="scientific">Kribbella pratensis</name>
    <dbReference type="NCBI Taxonomy" id="2512112"/>
    <lineage>
        <taxon>Bacteria</taxon>
        <taxon>Bacillati</taxon>
        <taxon>Actinomycetota</taxon>
        <taxon>Actinomycetes</taxon>
        <taxon>Propionibacteriales</taxon>
        <taxon>Kribbellaceae</taxon>
        <taxon>Kribbella</taxon>
    </lineage>
</organism>